<dbReference type="Proteomes" id="UP001162131">
    <property type="component" value="Unassembled WGS sequence"/>
</dbReference>
<dbReference type="AlphaFoldDB" id="A0AAU9KCQ2"/>
<reference evidence="1" key="1">
    <citation type="submission" date="2021-09" db="EMBL/GenBank/DDBJ databases">
        <authorList>
            <consortium name="AG Swart"/>
            <person name="Singh M."/>
            <person name="Singh A."/>
            <person name="Seah K."/>
            <person name="Emmerich C."/>
        </authorList>
    </citation>
    <scope>NUCLEOTIDE SEQUENCE</scope>
    <source>
        <strain evidence="1">ATCC30299</strain>
    </source>
</reference>
<sequence>MDDWTPIEGSVLNTITVDATDKAIKKKMKELDIEEEFHDPSLDIKLESWSLNTFGKRSETVLSCPSCFSVITYNSIPQEKSFLSKKTINTSFSKTVGTSENDINFLINCKICMAELGVYDPSLKNYHLLYCLPGYG</sequence>
<dbReference type="EMBL" id="CAJZBQ010000060">
    <property type="protein sequence ID" value="CAG9335054.1"/>
    <property type="molecule type" value="Genomic_DNA"/>
</dbReference>
<organism evidence="1 2">
    <name type="scientific">Blepharisma stoltei</name>
    <dbReference type="NCBI Taxonomy" id="1481888"/>
    <lineage>
        <taxon>Eukaryota</taxon>
        <taxon>Sar</taxon>
        <taxon>Alveolata</taxon>
        <taxon>Ciliophora</taxon>
        <taxon>Postciliodesmatophora</taxon>
        <taxon>Heterotrichea</taxon>
        <taxon>Heterotrichida</taxon>
        <taxon>Blepharismidae</taxon>
        <taxon>Blepharisma</taxon>
    </lineage>
</organism>
<gene>
    <name evidence="1" type="ORF">BSTOLATCC_MIC62633</name>
</gene>
<evidence type="ECO:0000313" key="2">
    <source>
        <dbReference type="Proteomes" id="UP001162131"/>
    </source>
</evidence>
<comment type="caution">
    <text evidence="1">The sequence shown here is derived from an EMBL/GenBank/DDBJ whole genome shotgun (WGS) entry which is preliminary data.</text>
</comment>
<keyword evidence="2" id="KW-1185">Reference proteome</keyword>
<accession>A0AAU9KCQ2</accession>
<name>A0AAU9KCQ2_9CILI</name>
<proteinExistence type="predicted"/>
<evidence type="ECO:0000313" key="1">
    <source>
        <dbReference type="EMBL" id="CAG9335054.1"/>
    </source>
</evidence>
<protein>
    <submittedName>
        <fullName evidence="1">Uncharacterized protein</fullName>
    </submittedName>
</protein>